<evidence type="ECO:0000313" key="3">
    <source>
        <dbReference type="Proteomes" id="UP001283361"/>
    </source>
</evidence>
<evidence type="ECO:0000313" key="2">
    <source>
        <dbReference type="EMBL" id="KAK3783355.1"/>
    </source>
</evidence>
<dbReference type="EMBL" id="JAWDGP010002420">
    <property type="protein sequence ID" value="KAK3783355.1"/>
    <property type="molecule type" value="Genomic_DNA"/>
</dbReference>
<comment type="caution">
    <text evidence="2">The sequence shown here is derived from an EMBL/GenBank/DDBJ whole genome shotgun (WGS) entry which is preliminary data.</text>
</comment>
<evidence type="ECO:0000256" key="1">
    <source>
        <dbReference type="SAM" id="MobiDB-lite"/>
    </source>
</evidence>
<reference evidence="2" key="1">
    <citation type="journal article" date="2023" name="G3 (Bethesda)">
        <title>A reference genome for the long-term kleptoplast-retaining sea slug Elysia crispata morphotype clarki.</title>
        <authorList>
            <person name="Eastman K.E."/>
            <person name="Pendleton A.L."/>
            <person name="Shaikh M.A."/>
            <person name="Suttiyut T."/>
            <person name="Ogas R."/>
            <person name="Tomko P."/>
            <person name="Gavelis G."/>
            <person name="Widhalm J.R."/>
            <person name="Wisecaver J.H."/>
        </authorList>
    </citation>
    <scope>NUCLEOTIDE SEQUENCE</scope>
    <source>
        <strain evidence="2">ECLA1</strain>
    </source>
</reference>
<dbReference type="Proteomes" id="UP001283361">
    <property type="component" value="Unassembled WGS sequence"/>
</dbReference>
<gene>
    <name evidence="2" type="ORF">RRG08_044360</name>
</gene>
<organism evidence="2 3">
    <name type="scientific">Elysia crispata</name>
    <name type="common">lettuce slug</name>
    <dbReference type="NCBI Taxonomy" id="231223"/>
    <lineage>
        <taxon>Eukaryota</taxon>
        <taxon>Metazoa</taxon>
        <taxon>Spiralia</taxon>
        <taxon>Lophotrochozoa</taxon>
        <taxon>Mollusca</taxon>
        <taxon>Gastropoda</taxon>
        <taxon>Heterobranchia</taxon>
        <taxon>Euthyneura</taxon>
        <taxon>Panpulmonata</taxon>
        <taxon>Sacoglossa</taxon>
        <taxon>Placobranchoidea</taxon>
        <taxon>Plakobranchidae</taxon>
        <taxon>Elysia</taxon>
    </lineage>
</organism>
<keyword evidence="3" id="KW-1185">Reference proteome</keyword>
<sequence>MSPQPAVEQASPLGLSAAMPGQATKPTAAPRYVTLRAGAREPVSVSLAPSWLLIPPEASRLDSRTPWLSNACTRGPVKPHKRRA</sequence>
<feature type="region of interest" description="Disordered" evidence="1">
    <location>
        <begin position="1"/>
        <end position="24"/>
    </location>
</feature>
<dbReference type="AlphaFoldDB" id="A0AAE1A999"/>
<accession>A0AAE1A999</accession>
<name>A0AAE1A999_9GAST</name>
<proteinExistence type="predicted"/>
<protein>
    <submittedName>
        <fullName evidence="2">Uncharacterized protein</fullName>
    </submittedName>
</protein>